<dbReference type="OrthoDB" id="7509188at2"/>
<dbReference type="Proteomes" id="UP000241229">
    <property type="component" value="Unassembled WGS sequence"/>
</dbReference>
<sequence>MAGRLPPDRVPGVRHPQGACGRVGHADERRDDHLDGCDAVTRHGAIELDWGGGTHTFRLGLAEIEELEAACDMSVFLLFANMNATTPSARLKHYSETIRLGLVGGGMKPVDARLLVTRYVDDRPLHESVALAEAILLAALHRVHTTETNDAGEQTAPKSEGSTSAPSTETPS</sequence>
<feature type="region of interest" description="Disordered" evidence="1">
    <location>
        <begin position="146"/>
        <end position="172"/>
    </location>
</feature>
<dbReference type="AlphaFoldDB" id="A0A2P7SQB7"/>
<organism evidence="2 3">
    <name type="scientific">Kumtagia ephedrae</name>
    <dbReference type="NCBI Taxonomy" id="2116701"/>
    <lineage>
        <taxon>Bacteria</taxon>
        <taxon>Pseudomonadati</taxon>
        <taxon>Pseudomonadota</taxon>
        <taxon>Alphaproteobacteria</taxon>
        <taxon>Hyphomicrobiales</taxon>
        <taxon>Phyllobacteriaceae</taxon>
        <taxon>Kumtagia</taxon>
    </lineage>
</organism>
<evidence type="ECO:0008006" key="4">
    <source>
        <dbReference type="Google" id="ProtNLM"/>
    </source>
</evidence>
<comment type="caution">
    <text evidence="2">The sequence shown here is derived from an EMBL/GenBank/DDBJ whole genome shotgun (WGS) entry which is preliminary data.</text>
</comment>
<dbReference type="EMBL" id="PXYK01000004">
    <property type="protein sequence ID" value="PSJ64545.1"/>
    <property type="molecule type" value="Genomic_DNA"/>
</dbReference>
<evidence type="ECO:0000313" key="2">
    <source>
        <dbReference type="EMBL" id="PSJ64545.1"/>
    </source>
</evidence>
<keyword evidence="3" id="KW-1185">Reference proteome</keyword>
<accession>A0A2P7SQB7</accession>
<reference evidence="2 3" key="1">
    <citation type="submission" date="2018-03" db="EMBL/GenBank/DDBJ databases">
        <title>The draft genome of Mesorhizobium sp. 6GN-30.</title>
        <authorList>
            <person name="Liu L."/>
            <person name="Li L."/>
            <person name="Wang T."/>
            <person name="Zhang X."/>
            <person name="Liang L."/>
        </authorList>
    </citation>
    <scope>NUCLEOTIDE SEQUENCE [LARGE SCALE GENOMIC DNA]</scope>
    <source>
        <strain evidence="2 3">6GN30</strain>
    </source>
</reference>
<dbReference type="Pfam" id="PF11836">
    <property type="entry name" value="Phage_TAC_11"/>
    <property type="match status" value="1"/>
</dbReference>
<name>A0A2P7SQB7_9HYPH</name>
<dbReference type="InterPro" id="IPR021791">
    <property type="entry name" value="Phage_TAC_11"/>
</dbReference>
<evidence type="ECO:0000256" key="1">
    <source>
        <dbReference type="SAM" id="MobiDB-lite"/>
    </source>
</evidence>
<feature type="region of interest" description="Disordered" evidence="1">
    <location>
        <begin position="1"/>
        <end position="28"/>
    </location>
</feature>
<proteinExistence type="predicted"/>
<evidence type="ECO:0000313" key="3">
    <source>
        <dbReference type="Proteomes" id="UP000241229"/>
    </source>
</evidence>
<protein>
    <recommendedName>
        <fullName evidence="4">Gene transfer agent family protein</fullName>
    </recommendedName>
</protein>
<gene>
    <name evidence="2" type="ORF">C7I84_06070</name>
</gene>